<proteinExistence type="predicted"/>
<reference evidence="1 2" key="1">
    <citation type="journal article" date="2012" name="J. Bacteriol.">
        <title>Complete genome sequence of Mycoplasma haemocanis strain Illinois.</title>
        <authorList>
            <person name="do Nascimento N.C."/>
            <person name="Guimaraes A.M."/>
            <person name="Santos A.P."/>
            <person name="Sanmiguel P.J."/>
            <person name="Messick J.B."/>
        </authorList>
    </citation>
    <scope>NUCLEOTIDE SEQUENCE [LARGE SCALE GENOMIC DNA]</scope>
    <source>
        <strain evidence="1 2">Illinois</strain>
    </source>
</reference>
<organism evidence="1 2">
    <name type="scientific">Mycoplasma haemocanis (strain Illinois)</name>
    <dbReference type="NCBI Taxonomy" id="1111676"/>
    <lineage>
        <taxon>Bacteria</taxon>
        <taxon>Bacillati</taxon>
        <taxon>Mycoplasmatota</taxon>
        <taxon>Mollicutes</taxon>
        <taxon>Mycoplasmataceae</taxon>
        <taxon>Mycoplasma</taxon>
    </lineage>
</organism>
<name>H6N7E7_MYCHN</name>
<sequence length="207" mass="23651">MSRVFFSSIAGLSAAGIGGGIYLANKGTEVKKETIRDKLIKDRYTLLDGSKSEHQSHWAKSLEKYKEEYKNQTTYTEGELKTRCIELFNKEELNYADYKVAKKYCVVPRKISERLKDIEFKSLDTSGTQQEVTEKWKKLSEEYKKKGKGDNQLDTLAASSVNDADGTSLKNSCKTVLEKEHWDDKYDSLLENAKSWCTEEGFKNLPT</sequence>
<dbReference type="AlphaFoldDB" id="H6N7E7"/>
<dbReference type="HOGENOM" id="CLU_098620_3_0_14"/>
<protein>
    <submittedName>
        <fullName evidence="1">Uncharacterized protein</fullName>
    </submittedName>
</protein>
<dbReference type="EMBL" id="CP003199">
    <property type="protein sequence ID" value="AEW45569.1"/>
    <property type="molecule type" value="Genomic_DNA"/>
</dbReference>
<evidence type="ECO:0000313" key="2">
    <source>
        <dbReference type="Proteomes" id="UP000009135"/>
    </source>
</evidence>
<keyword evidence="2" id="KW-1185">Reference proteome</keyword>
<gene>
    <name evidence="1" type="ordered locus">MHC_03545</name>
</gene>
<accession>H6N7E7</accession>
<dbReference type="STRING" id="1111676.MHC_03545"/>
<dbReference type="KEGG" id="mhe:MHC_03545"/>
<dbReference type="Proteomes" id="UP000009135">
    <property type="component" value="Chromosome"/>
</dbReference>
<evidence type="ECO:0000313" key="1">
    <source>
        <dbReference type="EMBL" id="AEW45569.1"/>
    </source>
</evidence>